<keyword evidence="1" id="KW-0812">Transmembrane</keyword>
<name>A0A0H2SQX6_9AGAM</name>
<reference evidence="2 3" key="1">
    <citation type="submission" date="2015-04" db="EMBL/GenBank/DDBJ databases">
        <title>Complete genome sequence of Schizopora paradoxa KUC8140, a cosmopolitan wood degrader in East Asia.</title>
        <authorList>
            <consortium name="DOE Joint Genome Institute"/>
            <person name="Min B."/>
            <person name="Park H."/>
            <person name="Jang Y."/>
            <person name="Kim J.-J."/>
            <person name="Kim K.H."/>
            <person name="Pangilinan J."/>
            <person name="Lipzen A."/>
            <person name="Riley R."/>
            <person name="Grigoriev I.V."/>
            <person name="Spatafora J.W."/>
            <person name="Choi I.-G."/>
        </authorList>
    </citation>
    <scope>NUCLEOTIDE SEQUENCE [LARGE SCALE GENOMIC DNA]</scope>
    <source>
        <strain evidence="2 3">KUC8140</strain>
    </source>
</reference>
<evidence type="ECO:0000256" key="1">
    <source>
        <dbReference type="SAM" id="Phobius"/>
    </source>
</evidence>
<dbReference type="InParanoid" id="A0A0H2SQX6"/>
<keyword evidence="3" id="KW-1185">Reference proteome</keyword>
<evidence type="ECO:0000313" key="2">
    <source>
        <dbReference type="EMBL" id="KLO19456.1"/>
    </source>
</evidence>
<proteinExistence type="predicted"/>
<accession>A0A0H2SQX6</accession>
<keyword evidence="1" id="KW-0472">Membrane</keyword>
<dbReference type="EMBL" id="KQ085886">
    <property type="protein sequence ID" value="KLO19456.1"/>
    <property type="molecule type" value="Genomic_DNA"/>
</dbReference>
<dbReference type="AlphaFoldDB" id="A0A0H2SQX6"/>
<sequence length="55" mass="6336">MARRARRMDGRDAHIRERTQDVWFAQVGAFCLLFARAAFPFFPPEISPANSLARN</sequence>
<dbReference type="Proteomes" id="UP000053477">
    <property type="component" value="Unassembled WGS sequence"/>
</dbReference>
<feature type="transmembrane region" description="Helical" evidence="1">
    <location>
        <begin position="21"/>
        <end position="42"/>
    </location>
</feature>
<keyword evidence="1" id="KW-1133">Transmembrane helix</keyword>
<gene>
    <name evidence="2" type="ORF">SCHPADRAFT_898745</name>
</gene>
<protein>
    <submittedName>
        <fullName evidence="2">Uncharacterized protein</fullName>
    </submittedName>
</protein>
<organism evidence="2 3">
    <name type="scientific">Schizopora paradoxa</name>
    <dbReference type="NCBI Taxonomy" id="27342"/>
    <lineage>
        <taxon>Eukaryota</taxon>
        <taxon>Fungi</taxon>
        <taxon>Dikarya</taxon>
        <taxon>Basidiomycota</taxon>
        <taxon>Agaricomycotina</taxon>
        <taxon>Agaricomycetes</taxon>
        <taxon>Hymenochaetales</taxon>
        <taxon>Schizoporaceae</taxon>
        <taxon>Schizopora</taxon>
    </lineage>
</organism>
<evidence type="ECO:0000313" key="3">
    <source>
        <dbReference type="Proteomes" id="UP000053477"/>
    </source>
</evidence>